<protein>
    <submittedName>
        <fullName evidence="2">Uncharacterized protein</fullName>
    </submittedName>
</protein>
<dbReference type="EMBL" id="CAJGYM010000009">
    <property type="protein sequence ID" value="CAD6188877.1"/>
    <property type="molecule type" value="Genomic_DNA"/>
</dbReference>
<gene>
    <name evidence="2" type="ORF">CAUJ_LOCUS4796</name>
</gene>
<evidence type="ECO:0000313" key="3">
    <source>
        <dbReference type="Proteomes" id="UP000835052"/>
    </source>
</evidence>
<feature type="region of interest" description="Disordered" evidence="1">
    <location>
        <begin position="255"/>
        <end position="277"/>
    </location>
</feature>
<feature type="compositionally biased region" description="Basic and acidic residues" evidence="1">
    <location>
        <begin position="549"/>
        <end position="559"/>
    </location>
</feature>
<dbReference type="Proteomes" id="UP000835052">
    <property type="component" value="Unassembled WGS sequence"/>
</dbReference>
<sequence length="570" mass="65753">MFTDQPLAQKNFYETMDVSETSESRRVPALSSLREQMSSRLQQDCAGTGFVAQSMKLELVAKKVYLRTARKKPHETDLTAGVVTPWLAGFRERGTKSYKLLPCQIFRSFAGKSARKSRRPASLRTSTTEGLKAWSRLVPDFSNFRVAEGHTQSFAEEIGQKIAAAGLTAKWIVDSGSGKPRTKPCDENRPPCEQKVKKLLKFEPPSIKKTLGVTNPKQTLGNRKHFTFGRTDAENSMAQTPEKCWIDLKAEESIPSRSKKKKKKHSSSEPTVSRNNDHGLYKKRMMFTEDQALAQKDFYETMDVSETSKIDVFGGNFTSQWYDFFINLKRLKIFFKRTTTKPEHYMRSGNFGIKASIMSLRNHGDLLSMRISIWKEKGLQDVDYQSRKEPYRHYRFQWLILRKTPFSIHRLLFYPMRPMYFYRPDRMPHPHASSQYFYSNGIRPHYEQKVKKILRIEPPSIKKTSSVTNRKQTLQNKKQFTFGRTDAENSMAQTREKCWIDLNAEEFIPSGSKKKKRSSRLVGSMQTPPPTEDSGPLQESSEQDNLTSPKEETPAETNKKNMKTSLVFEE</sequence>
<accession>A0A8S1H0E8</accession>
<feature type="region of interest" description="Disordered" evidence="1">
    <location>
        <begin position="510"/>
        <end position="570"/>
    </location>
</feature>
<evidence type="ECO:0000256" key="1">
    <source>
        <dbReference type="SAM" id="MobiDB-lite"/>
    </source>
</evidence>
<comment type="caution">
    <text evidence="2">The sequence shown here is derived from an EMBL/GenBank/DDBJ whole genome shotgun (WGS) entry which is preliminary data.</text>
</comment>
<proteinExistence type="predicted"/>
<organism evidence="2 3">
    <name type="scientific">Caenorhabditis auriculariae</name>
    <dbReference type="NCBI Taxonomy" id="2777116"/>
    <lineage>
        <taxon>Eukaryota</taxon>
        <taxon>Metazoa</taxon>
        <taxon>Ecdysozoa</taxon>
        <taxon>Nematoda</taxon>
        <taxon>Chromadorea</taxon>
        <taxon>Rhabditida</taxon>
        <taxon>Rhabditina</taxon>
        <taxon>Rhabditomorpha</taxon>
        <taxon>Rhabditoidea</taxon>
        <taxon>Rhabditidae</taxon>
        <taxon>Peloderinae</taxon>
        <taxon>Caenorhabditis</taxon>
    </lineage>
</organism>
<dbReference type="AlphaFoldDB" id="A0A8S1H0E8"/>
<evidence type="ECO:0000313" key="2">
    <source>
        <dbReference type="EMBL" id="CAD6188877.1"/>
    </source>
</evidence>
<reference evidence="2" key="1">
    <citation type="submission" date="2020-10" db="EMBL/GenBank/DDBJ databases">
        <authorList>
            <person name="Kikuchi T."/>
        </authorList>
    </citation>
    <scope>NUCLEOTIDE SEQUENCE</scope>
    <source>
        <strain evidence="2">NKZ352</strain>
    </source>
</reference>
<name>A0A8S1H0E8_9PELO</name>
<feature type="compositionally biased region" description="Polar residues" evidence="1">
    <location>
        <begin position="537"/>
        <end position="548"/>
    </location>
</feature>
<keyword evidence="3" id="KW-1185">Reference proteome</keyword>